<sequence>MHILLGTLPLPVLIVSTALVVTVPSRVCRNSSVLVPATIVGLILVVAFQRSLTARPVRTMRSSGLLNVKEFVGSRALTGIYLVTLGAGAAEYFTYRHLAGKRRASSILVEVDLGGLLGAYTT</sequence>
<reference evidence="2" key="1">
    <citation type="journal article" date="2021" name="Nat. Commun.">
        <title>Genetic determinants of endophytism in the Arabidopsis root mycobiome.</title>
        <authorList>
            <person name="Mesny F."/>
            <person name="Miyauchi S."/>
            <person name="Thiergart T."/>
            <person name="Pickel B."/>
            <person name="Atanasova L."/>
            <person name="Karlsson M."/>
            <person name="Huettel B."/>
            <person name="Barry K.W."/>
            <person name="Haridas S."/>
            <person name="Chen C."/>
            <person name="Bauer D."/>
            <person name="Andreopoulos W."/>
            <person name="Pangilinan J."/>
            <person name="LaButti K."/>
            <person name="Riley R."/>
            <person name="Lipzen A."/>
            <person name="Clum A."/>
            <person name="Drula E."/>
            <person name="Henrissat B."/>
            <person name="Kohler A."/>
            <person name="Grigoriev I.V."/>
            <person name="Martin F.M."/>
            <person name="Hacquard S."/>
        </authorList>
    </citation>
    <scope>NUCLEOTIDE SEQUENCE</scope>
    <source>
        <strain evidence="2">MPI-CAGE-AT-0147</strain>
    </source>
</reference>
<dbReference type="AlphaFoldDB" id="A0A9P9EG73"/>
<feature type="transmembrane region" description="Helical" evidence="1">
    <location>
        <begin position="34"/>
        <end position="52"/>
    </location>
</feature>
<dbReference type="Proteomes" id="UP000738349">
    <property type="component" value="Unassembled WGS sequence"/>
</dbReference>
<evidence type="ECO:0000313" key="2">
    <source>
        <dbReference type="EMBL" id="KAH7136497.1"/>
    </source>
</evidence>
<evidence type="ECO:0000313" key="3">
    <source>
        <dbReference type="Proteomes" id="UP000738349"/>
    </source>
</evidence>
<keyword evidence="3" id="KW-1185">Reference proteome</keyword>
<keyword evidence="1" id="KW-0812">Transmembrane</keyword>
<comment type="caution">
    <text evidence="2">The sequence shown here is derived from an EMBL/GenBank/DDBJ whole genome shotgun (WGS) entry which is preliminary data.</text>
</comment>
<proteinExistence type="predicted"/>
<name>A0A9P9EG73_9HYPO</name>
<keyword evidence="1" id="KW-1133">Transmembrane helix</keyword>
<evidence type="ECO:0000256" key="1">
    <source>
        <dbReference type="SAM" id="Phobius"/>
    </source>
</evidence>
<accession>A0A9P9EG73</accession>
<keyword evidence="1" id="KW-0472">Membrane</keyword>
<gene>
    <name evidence="2" type="ORF">EDB81DRAFT_802353</name>
</gene>
<dbReference type="EMBL" id="JAGMUV010000013">
    <property type="protein sequence ID" value="KAH7136497.1"/>
    <property type="molecule type" value="Genomic_DNA"/>
</dbReference>
<protein>
    <submittedName>
        <fullName evidence="2">Uncharacterized protein</fullName>
    </submittedName>
</protein>
<organism evidence="2 3">
    <name type="scientific">Dactylonectria macrodidyma</name>
    <dbReference type="NCBI Taxonomy" id="307937"/>
    <lineage>
        <taxon>Eukaryota</taxon>
        <taxon>Fungi</taxon>
        <taxon>Dikarya</taxon>
        <taxon>Ascomycota</taxon>
        <taxon>Pezizomycotina</taxon>
        <taxon>Sordariomycetes</taxon>
        <taxon>Hypocreomycetidae</taxon>
        <taxon>Hypocreales</taxon>
        <taxon>Nectriaceae</taxon>
        <taxon>Dactylonectria</taxon>
    </lineage>
</organism>